<dbReference type="GO" id="GO:0003723">
    <property type="term" value="F:RNA binding"/>
    <property type="evidence" value="ECO:0007669"/>
    <property type="project" value="TreeGrafter"/>
</dbReference>
<dbReference type="Gene3D" id="2.30.30.490">
    <property type="match status" value="1"/>
</dbReference>
<dbReference type="PROSITE" id="PS51038">
    <property type="entry name" value="BAH"/>
    <property type="match status" value="1"/>
</dbReference>
<dbReference type="PANTHER" id="PTHR47073">
    <property type="entry name" value="PROTEIN ANTI-SILENCING 1"/>
    <property type="match status" value="1"/>
</dbReference>
<feature type="compositionally biased region" description="Polar residues" evidence="1">
    <location>
        <begin position="263"/>
        <end position="273"/>
    </location>
</feature>
<dbReference type="PANTHER" id="PTHR47073:SF2">
    <property type="entry name" value="PROTEIN ANTI-SILENCING 1"/>
    <property type="match status" value="1"/>
</dbReference>
<dbReference type="EMBL" id="CM035444">
    <property type="protein sequence ID" value="KAH7276770.1"/>
    <property type="molecule type" value="Genomic_DNA"/>
</dbReference>
<dbReference type="Pfam" id="PF01426">
    <property type="entry name" value="BAH"/>
    <property type="match status" value="1"/>
</dbReference>
<protein>
    <recommendedName>
        <fullName evidence="2">BAH domain-containing protein</fullName>
    </recommendedName>
</protein>
<dbReference type="SUPFAM" id="SSF54928">
    <property type="entry name" value="RNA-binding domain, RBD"/>
    <property type="match status" value="1"/>
</dbReference>
<keyword evidence="4" id="KW-1185">Reference proteome</keyword>
<dbReference type="InterPro" id="IPR001025">
    <property type="entry name" value="BAH_dom"/>
</dbReference>
<sequence length="535" mass="59986">MDNNPSSTEITWGKAKASSNKEKKFYTSFFWDNEEFFLYDNVIVYDDKVPDGHVAKIMKLWEDISSGTMMALLRWFLKPLELPSHLHSQVSIENSKELFLAFGKGKGVSNENRLDCIERKCKVLCTSTDSRNKPPSKDELEAADYFYNRIYNVDLRKLSNLGGIVKILGEHVLFNKPEWISTGQPLKCKQNPGSGSTMSQQPVEGDILSLSDSTTKGLRGMQGQSVCLKRSFKDDNFSVKRANIAESDDKLTESQPMLQATLSKDTVHLSSGPSGIVQDALERSSPSGQPLTRSASTKENEQEFSKASEAYIMNENSLGQPGPALATLALSKQIHRQDSIQHPKIQSSDLIESLSNGRVLLIQNVDPSITLKDMNDLMKSTLDGCSDVRMLQQTGSLFTQAGEALLVFETEDLANKAFQQFEDSCLIISGCISPLIASKIGPPGPGNIARFPGHFPLDNFKSWSQRQEDVMKKYFNIFHFSDPKTVEFEMATEWRNLHKFLATCWEILCKEQARDRDLCMSTLKKRTLRSANTRS</sequence>
<dbReference type="EMBL" id="CM035444">
    <property type="protein sequence ID" value="KAH7276769.1"/>
    <property type="molecule type" value="Genomic_DNA"/>
</dbReference>
<evidence type="ECO:0000313" key="3">
    <source>
        <dbReference type="EMBL" id="KAH7276769.1"/>
    </source>
</evidence>
<feature type="compositionally biased region" description="Polar residues" evidence="1">
    <location>
        <begin position="284"/>
        <end position="295"/>
    </location>
</feature>
<gene>
    <name evidence="3" type="ORF">KP509_39G021200</name>
</gene>
<dbReference type="InterPro" id="IPR043151">
    <property type="entry name" value="BAH_sf"/>
</dbReference>
<name>A0A8T2PZD1_CERRI</name>
<evidence type="ECO:0000256" key="1">
    <source>
        <dbReference type="SAM" id="MobiDB-lite"/>
    </source>
</evidence>
<dbReference type="GO" id="GO:0003682">
    <property type="term" value="F:chromatin binding"/>
    <property type="evidence" value="ECO:0007669"/>
    <property type="project" value="InterPro"/>
</dbReference>
<proteinExistence type="predicted"/>
<accession>A0A8T2PZD1</accession>
<dbReference type="FunFam" id="2.30.30.490:FF:000017">
    <property type="entry name" value="Bromo-adjacent homology (BAH) domain-containing protein"/>
    <property type="match status" value="1"/>
</dbReference>
<dbReference type="InterPro" id="IPR035979">
    <property type="entry name" value="RBD_domain_sf"/>
</dbReference>
<dbReference type="OrthoDB" id="1896853at2759"/>
<reference evidence="3" key="1">
    <citation type="submission" date="2021-08" db="EMBL/GenBank/DDBJ databases">
        <title>WGS assembly of Ceratopteris richardii.</title>
        <authorList>
            <person name="Marchant D.B."/>
            <person name="Chen G."/>
            <person name="Jenkins J."/>
            <person name="Shu S."/>
            <person name="Leebens-Mack J."/>
            <person name="Grimwood J."/>
            <person name="Schmutz J."/>
            <person name="Soltis P."/>
            <person name="Soltis D."/>
            <person name="Chen Z.-H."/>
        </authorList>
    </citation>
    <scope>NUCLEOTIDE SEQUENCE</scope>
    <source>
        <strain evidence="3">Whitten #5841</strain>
        <tissue evidence="3">Leaf</tissue>
    </source>
</reference>
<dbReference type="AlphaFoldDB" id="A0A8T2PZD1"/>
<evidence type="ECO:0000259" key="2">
    <source>
        <dbReference type="PROSITE" id="PS51038"/>
    </source>
</evidence>
<organism evidence="3 4">
    <name type="scientific">Ceratopteris richardii</name>
    <name type="common">Triangle waterfern</name>
    <dbReference type="NCBI Taxonomy" id="49495"/>
    <lineage>
        <taxon>Eukaryota</taxon>
        <taxon>Viridiplantae</taxon>
        <taxon>Streptophyta</taxon>
        <taxon>Embryophyta</taxon>
        <taxon>Tracheophyta</taxon>
        <taxon>Polypodiopsida</taxon>
        <taxon>Polypodiidae</taxon>
        <taxon>Polypodiales</taxon>
        <taxon>Pteridineae</taxon>
        <taxon>Pteridaceae</taxon>
        <taxon>Parkerioideae</taxon>
        <taxon>Ceratopteris</taxon>
    </lineage>
</organism>
<comment type="caution">
    <text evidence="3">The sequence shown here is derived from an EMBL/GenBank/DDBJ whole genome shotgun (WGS) entry which is preliminary data.</text>
</comment>
<feature type="domain" description="BAH" evidence="2">
    <location>
        <begin position="34"/>
        <end position="162"/>
    </location>
</feature>
<dbReference type="OMA" id="NACWNAL"/>
<feature type="region of interest" description="Disordered" evidence="1">
    <location>
        <begin position="263"/>
        <end position="301"/>
    </location>
</feature>
<dbReference type="Proteomes" id="UP000825935">
    <property type="component" value="Chromosome 39"/>
</dbReference>
<evidence type="ECO:0000313" key="4">
    <source>
        <dbReference type="Proteomes" id="UP000825935"/>
    </source>
</evidence>